<comment type="cofactor">
    <cofactor evidence="1 8">
        <name>heme</name>
        <dbReference type="ChEBI" id="CHEBI:30413"/>
    </cofactor>
</comment>
<organism evidence="9 10">
    <name type="scientific">Knufia fluminis</name>
    <dbReference type="NCBI Taxonomy" id="191047"/>
    <lineage>
        <taxon>Eukaryota</taxon>
        <taxon>Fungi</taxon>
        <taxon>Dikarya</taxon>
        <taxon>Ascomycota</taxon>
        <taxon>Pezizomycotina</taxon>
        <taxon>Eurotiomycetes</taxon>
        <taxon>Chaetothyriomycetidae</taxon>
        <taxon>Chaetothyriales</taxon>
        <taxon>Trichomeriaceae</taxon>
        <taxon>Knufia</taxon>
    </lineage>
</organism>
<feature type="binding site" description="axial binding residue" evidence="8">
    <location>
        <position position="443"/>
    </location>
    <ligand>
        <name>heme</name>
        <dbReference type="ChEBI" id="CHEBI:30413"/>
    </ligand>
    <ligandPart>
        <name>Fe</name>
        <dbReference type="ChEBI" id="CHEBI:18248"/>
    </ligandPart>
</feature>
<sequence>MVGIPTAWTALVLAAIAASYVLASCFLNYRKLPHVPGPLLAKIGPFWMLYHTLRGDMYLAVAAAIQKYGPPILVAPDYVVTDDVEVLRIIYAPRSTWLKGRWFDAMRLGADRDNVMTLVDEKAHAEQRSRLIPGYSGKETPGSEAAVDKSVAELISVIRRDYVSNNLPLDFARLAGFMTLDVLTKIAFDLEVGYLKDNKDHYDYQKSVAEFAPIMNLCCNHPTIFKILNSRLVMSLLRPKPEDKVGQGALIGRAHVAVADHFNDQEKENSGTMIASWKRHGVTQAQCQDETMLLIMAGSDSTSTALRSTFLHVTTSPRVYAALNKEIDDALARGAISFPVIKMSEAKELPYLCAIIKEGLRIFAPLHGLGSHYTKEPFEINGKRIPPNIEVGVDQYSMPRNKKYLGPDADEFRPERWVEADAETTKKYNRALDMTFGLGKSTCLGQNLALAELHKAIFELFRNYDFSVVDPLKPMSISSNSIVTQKDLWVRAQPKRNG</sequence>
<evidence type="ECO:0000256" key="6">
    <source>
        <dbReference type="ARBA" id="ARBA00023004"/>
    </source>
</evidence>
<protein>
    <recommendedName>
        <fullName evidence="11">Cytochrome P450</fullName>
    </recommendedName>
</protein>
<dbReference type="Gene3D" id="1.10.630.10">
    <property type="entry name" value="Cytochrome P450"/>
    <property type="match status" value="1"/>
</dbReference>
<evidence type="ECO:0000256" key="7">
    <source>
        <dbReference type="ARBA" id="ARBA00023033"/>
    </source>
</evidence>
<dbReference type="GO" id="GO:0004497">
    <property type="term" value="F:monooxygenase activity"/>
    <property type="evidence" value="ECO:0007669"/>
    <property type="project" value="UniProtKB-KW"/>
</dbReference>
<dbReference type="GO" id="GO:0016705">
    <property type="term" value="F:oxidoreductase activity, acting on paired donors, with incorporation or reduction of molecular oxygen"/>
    <property type="evidence" value="ECO:0007669"/>
    <property type="project" value="InterPro"/>
</dbReference>
<comment type="caution">
    <text evidence="9">The sequence shown here is derived from an EMBL/GenBank/DDBJ whole genome shotgun (WGS) entry which is preliminary data.</text>
</comment>
<dbReference type="Proteomes" id="UP001316803">
    <property type="component" value="Unassembled WGS sequence"/>
</dbReference>
<dbReference type="InterPro" id="IPR001128">
    <property type="entry name" value="Cyt_P450"/>
</dbReference>
<proteinExistence type="inferred from homology"/>
<dbReference type="Pfam" id="PF00067">
    <property type="entry name" value="p450"/>
    <property type="match status" value="1"/>
</dbReference>
<dbReference type="InterPro" id="IPR002401">
    <property type="entry name" value="Cyt_P450_E_grp-I"/>
</dbReference>
<keyword evidence="3 8" id="KW-0349">Heme</keyword>
<comment type="similarity">
    <text evidence="2">Belongs to the cytochrome P450 family.</text>
</comment>
<gene>
    <name evidence="9" type="ORF">OHC33_006849</name>
</gene>
<dbReference type="PRINTS" id="PR00385">
    <property type="entry name" value="P450"/>
</dbReference>
<evidence type="ECO:0000256" key="4">
    <source>
        <dbReference type="ARBA" id="ARBA00022723"/>
    </source>
</evidence>
<keyword evidence="10" id="KW-1185">Reference proteome</keyword>
<dbReference type="AlphaFoldDB" id="A0AAN8ECF1"/>
<evidence type="ECO:0000256" key="3">
    <source>
        <dbReference type="ARBA" id="ARBA00022617"/>
    </source>
</evidence>
<keyword evidence="5" id="KW-0560">Oxidoreductase</keyword>
<evidence type="ECO:0000256" key="1">
    <source>
        <dbReference type="ARBA" id="ARBA00001971"/>
    </source>
</evidence>
<name>A0AAN8ECF1_9EURO</name>
<evidence type="ECO:0000313" key="10">
    <source>
        <dbReference type="Proteomes" id="UP001316803"/>
    </source>
</evidence>
<reference evidence="9 10" key="1">
    <citation type="submission" date="2022-12" db="EMBL/GenBank/DDBJ databases">
        <title>Genomic features and morphological characterization of a novel Knufia sp. strain isolated from spacecraft assembly facility.</title>
        <authorList>
            <person name="Teixeira M."/>
            <person name="Chander A.M."/>
            <person name="Stajich J.E."/>
            <person name="Venkateswaran K."/>
        </authorList>
    </citation>
    <scope>NUCLEOTIDE SEQUENCE [LARGE SCALE GENOMIC DNA]</scope>
    <source>
        <strain evidence="9 10">FJI-L2-BK-P2</strain>
    </source>
</reference>
<dbReference type="EMBL" id="JAKLMC020000017">
    <property type="protein sequence ID" value="KAK5951963.1"/>
    <property type="molecule type" value="Genomic_DNA"/>
</dbReference>
<dbReference type="InterPro" id="IPR050121">
    <property type="entry name" value="Cytochrome_P450_monoxygenase"/>
</dbReference>
<evidence type="ECO:0000256" key="2">
    <source>
        <dbReference type="ARBA" id="ARBA00010617"/>
    </source>
</evidence>
<evidence type="ECO:0000256" key="5">
    <source>
        <dbReference type="ARBA" id="ARBA00023002"/>
    </source>
</evidence>
<keyword evidence="4 8" id="KW-0479">Metal-binding</keyword>
<keyword evidence="7" id="KW-0503">Monooxygenase</keyword>
<dbReference type="PANTHER" id="PTHR24305">
    <property type="entry name" value="CYTOCHROME P450"/>
    <property type="match status" value="1"/>
</dbReference>
<dbReference type="PRINTS" id="PR00463">
    <property type="entry name" value="EP450I"/>
</dbReference>
<dbReference type="GO" id="GO:0005506">
    <property type="term" value="F:iron ion binding"/>
    <property type="evidence" value="ECO:0007669"/>
    <property type="project" value="InterPro"/>
</dbReference>
<keyword evidence="6 8" id="KW-0408">Iron</keyword>
<evidence type="ECO:0000313" key="9">
    <source>
        <dbReference type="EMBL" id="KAK5951963.1"/>
    </source>
</evidence>
<evidence type="ECO:0000256" key="8">
    <source>
        <dbReference type="PIRSR" id="PIRSR602401-1"/>
    </source>
</evidence>
<dbReference type="InterPro" id="IPR036396">
    <property type="entry name" value="Cyt_P450_sf"/>
</dbReference>
<evidence type="ECO:0008006" key="11">
    <source>
        <dbReference type="Google" id="ProtNLM"/>
    </source>
</evidence>
<accession>A0AAN8ECF1</accession>
<dbReference type="GO" id="GO:0020037">
    <property type="term" value="F:heme binding"/>
    <property type="evidence" value="ECO:0007669"/>
    <property type="project" value="InterPro"/>
</dbReference>
<dbReference type="PANTHER" id="PTHR24305:SF77">
    <property type="entry name" value="CYTOCHROME P450 MONOOXYGENASE"/>
    <property type="match status" value="1"/>
</dbReference>
<dbReference type="SUPFAM" id="SSF48264">
    <property type="entry name" value="Cytochrome P450"/>
    <property type="match status" value="1"/>
</dbReference>